<feature type="transmembrane region" description="Helical" evidence="5">
    <location>
        <begin position="29"/>
        <end position="49"/>
    </location>
</feature>
<evidence type="ECO:0000259" key="6">
    <source>
        <dbReference type="Pfam" id="PF01957"/>
    </source>
</evidence>
<evidence type="ECO:0000313" key="7">
    <source>
        <dbReference type="EMBL" id="QSZ66840.1"/>
    </source>
</evidence>
<feature type="transmembrane region" description="Helical" evidence="5">
    <location>
        <begin position="6"/>
        <end position="22"/>
    </location>
</feature>
<dbReference type="GO" id="GO:0005886">
    <property type="term" value="C:plasma membrane"/>
    <property type="evidence" value="ECO:0007669"/>
    <property type="project" value="TreeGrafter"/>
</dbReference>
<dbReference type="InterPro" id="IPR052165">
    <property type="entry name" value="Membrane_assoc_protease"/>
</dbReference>
<evidence type="ECO:0000313" key="8">
    <source>
        <dbReference type="Proteomes" id="UP001042704"/>
    </source>
</evidence>
<dbReference type="InterPro" id="IPR002810">
    <property type="entry name" value="NfeD-like_C"/>
</dbReference>
<keyword evidence="3 5" id="KW-1133">Transmembrane helix</keyword>
<evidence type="ECO:0000256" key="5">
    <source>
        <dbReference type="SAM" id="Phobius"/>
    </source>
</evidence>
<reference evidence="7" key="2">
    <citation type="submission" date="2019-02" db="EMBL/GenBank/DDBJ databases">
        <authorList>
            <person name="Chen S.-C."/>
            <person name="Chien H.-H."/>
            <person name="Lai M.-C."/>
        </authorList>
    </citation>
    <scope>NUCLEOTIDE SEQUENCE</scope>
    <source>
        <strain evidence="7">N2F9704</strain>
    </source>
</reference>
<feature type="domain" description="NfeD-like C-terminal" evidence="6">
    <location>
        <begin position="92"/>
        <end position="149"/>
    </location>
</feature>
<dbReference type="Pfam" id="PF01957">
    <property type="entry name" value="NfeD"/>
    <property type="match status" value="1"/>
</dbReference>
<proteinExistence type="predicted"/>
<protein>
    <submittedName>
        <fullName evidence="7">NfeD family protein</fullName>
    </submittedName>
</protein>
<name>A0A8A3S558_9EURY</name>
<dbReference type="KEGG" id="maqe:RJ40_04690"/>
<dbReference type="InterPro" id="IPR012340">
    <property type="entry name" value="NA-bd_OB-fold"/>
</dbReference>
<dbReference type="PANTHER" id="PTHR33507:SF3">
    <property type="entry name" value="INNER MEMBRANE PROTEIN YBBJ"/>
    <property type="match status" value="1"/>
</dbReference>
<organism evidence="7 8">
    <name type="scientific">Methanofollis aquaemaris</name>
    <dbReference type="NCBI Taxonomy" id="126734"/>
    <lineage>
        <taxon>Archaea</taxon>
        <taxon>Methanobacteriati</taxon>
        <taxon>Methanobacteriota</taxon>
        <taxon>Stenosarchaea group</taxon>
        <taxon>Methanomicrobia</taxon>
        <taxon>Methanomicrobiales</taxon>
        <taxon>Methanomicrobiaceae</taxon>
        <taxon>Methanofollis</taxon>
    </lineage>
</organism>
<comment type="subcellular location">
    <subcellularLocation>
        <location evidence="1">Membrane</location>
        <topology evidence="1">Multi-pass membrane protein</topology>
    </subcellularLocation>
</comment>
<evidence type="ECO:0000256" key="1">
    <source>
        <dbReference type="ARBA" id="ARBA00004141"/>
    </source>
</evidence>
<keyword evidence="4 5" id="KW-0472">Membrane</keyword>
<evidence type="ECO:0000256" key="4">
    <source>
        <dbReference type="ARBA" id="ARBA00023136"/>
    </source>
</evidence>
<dbReference type="Gene3D" id="2.40.50.140">
    <property type="entry name" value="Nucleic acid-binding proteins"/>
    <property type="match status" value="1"/>
</dbReference>
<evidence type="ECO:0000256" key="3">
    <source>
        <dbReference type="ARBA" id="ARBA00022989"/>
    </source>
</evidence>
<gene>
    <name evidence="7" type="ORF">RJ40_04690</name>
</gene>
<keyword evidence="8" id="KW-1185">Reference proteome</keyword>
<evidence type="ECO:0000256" key="2">
    <source>
        <dbReference type="ARBA" id="ARBA00022692"/>
    </source>
</evidence>
<feature type="transmembrane region" description="Helical" evidence="5">
    <location>
        <begin position="55"/>
        <end position="76"/>
    </location>
</feature>
<keyword evidence="2 5" id="KW-0812">Transmembrane</keyword>
<dbReference type="SUPFAM" id="SSF141322">
    <property type="entry name" value="NfeD domain-like"/>
    <property type="match status" value="1"/>
</dbReference>
<accession>A0A8A3S558</accession>
<dbReference type="PANTHER" id="PTHR33507">
    <property type="entry name" value="INNER MEMBRANE PROTEIN YBBJ"/>
    <property type="match status" value="1"/>
</dbReference>
<dbReference type="Proteomes" id="UP001042704">
    <property type="component" value="Chromosome"/>
</dbReference>
<dbReference type="GeneID" id="76423635"/>
<dbReference type="AlphaFoldDB" id="A0A8A3S558"/>
<dbReference type="EMBL" id="CP036172">
    <property type="protein sequence ID" value="QSZ66840.1"/>
    <property type="molecule type" value="Genomic_DNA"/>
</dbReference>
<dbReference type="RefSeq" id="WP_265582211.1">
    <property type="nucleotide sequence ID" value="NZ_CP036172.1"/>
</dbReference>
<reference evidence="7" key="1">
    <citation type="journal article" date="2001" name="Int. J. Syst. Evol. Microbiol.">
        <title>Methanofollis aquaemaris sp. nov., a methanogen isolated from an aquaculture fish pond.</title>
        <authorList>
            <person name="Lai M.C."/>
            <person name="Chen S.C."/>
        </authorList>
    </citation>
    <scope>NUCLEOTIDE SEQUENCE</scope>
    <source>
        <strain evidence="7">N2F9704</strain>
    </source>
</reference>
<sequence length="152" mass="16100">MELLGISIGWILIVLGALFFLIEATNPGFFIAVPGTVMIILGILFVLGVDVFGSSIGVIVGVVTALAAAAVTVWLYSRITPDENPPTTLSRDSVVGLEGLVIKEVEPESIRGKVSIEGVEWSARSTDGIIPKGMKVVVVRSEGVHIVVEEMK</sequence>